<evidence type="ECO:0000256" key="5">
    <source>
        <dbReference type="SAM" id="SignalP"/>
    </source>
</evidence>
<keyword evidence="3" id="KW-0964">Secreted</keyword>
<feature type="chain" id="PRO_5043901152" description="Lipase domain-containing protein" evidence="5">
    <location>
        <begin position="19"/>
        <end position="331"/>
    </location>
</feature>
<dbReference type="SUPFAM" id="SSF53474">
    <property type="entry name" value="alpha/beta-Hydrolases"/>
    <property type="match status" value="1"/>
</dbReference>
<evidence type="ECO:0000259" key="6">
    <source>
        <dbReference type="Pfam" id="PF00151"/>
    </source>
</evidence>
<dbReference type="InterPro" id="IPR013818">
    <property type="entry name" value="Lipase"/>
</dbReference>
<feature type="signal peptide" evidence="5">
    <location>
        <begin position="1"/>
        <end position="18"/>
    </location>
</feature>
<organism evidence="7 8">
    <name type="scientific">Henosepilachna vigintioctopunctata</name>
    <dbReference type="NCBI Taxonomy" id="420089"/>
    <lineage>
        <taxon>Eukaryota</taxon>
        <taxon>Metazoa</taxon>
        <taxon>Ecdysozoa</taxon>
        <taxon>Arthropoda</taxon>
        <taxon>Hexapoda</taxon>
        <taxon>Insecta</taxon>
        <taxon>Pterygota</taxon>
        <taxon>Neoptera</taxon>
        <taxon>Endopterygota</taxon>
        <taxon>Coleoptera</taxon>
        <taxon>Polyphaga</taxon>
        <taxon>Cucujiformia</taxon>
        <taxon>Coccinelloidea</taxon>
        <taxon>Coccinellidae</taxon>
        <taxon>Epilachninae</taxon>
        <taxon>Epilachnini</taxon>
        <taxon>Henosepilachna</taxon>
    </lineage>
</organism>
<protein>
    <recommendedName>
        <fullName evidence="6">Lipase domain-containing protein</fullName>
    </recommendedName>
</protein>
<dbReference type="Pfam" id="PF00151">
    <property type="entry name" value="Lipase"/>
    <property type="match status" value="1"/>
</dbReference>
<name>A0AAW1VF98_9CUCU</name>
<dbReference type="GO" id="GO:0017171">
    <property type="term" value="F:serine hydrolase activity"/>
    <property type="evidence" value="ECO:0007669"/>
    <property type="project" value="TreeGrafter"/>
</dbReference>
<evidence type="ECO:0000256" key="2">
    <source>
        <dbReference type="ARBA" id="ARBA00010701"/>
    </source>
</evidence>
<comment type="caution">
    <text evidence="7">The sequence shown here is derived from an EMBL/GenBank/DDBJ whole genome shotgun (WGS) entry which is preliminary data.</text>
</comment>
<dbReference type="InterPro" id="IPR000734">
    <property type="entry name" value="TAG_lipase"/>
</dbReference>
<dbReference type="Gene3D" id="3.40.50.1820">
    <property type="entry name" value="alpha/beta hydrolase"/>
    <property type="match status" value="1"/>
</dbReference>
<dbReference type="PANTHER" id="PTHR11610:SF173">
    <property type="entry name" value="LIPASE DOMAIN-CONTAINING PROTEIN-RELATED"/>
    <property type="match status" value="1"/>
</dbReference>
<proteinExistence type="inferred from homology"/>
<evidence type="ECO:0000256" key="1">
    <source>
        <dbReference type="ARBA" id="ARBA00004613"/>
    </source>
</evidence>
<evidence type="ECO:0000313" key="7">
    <source>
        <dbReference type="EMBL" id="KAK9892104.1"/>
    </source>
</evidence>
<keyword evidence="5" id="KW-0732">Signal</keyword>
<dbReference type="GO" id="GO:0005615">
    <property type="term" value="C:extracellular space"/>
    <property type="evidence" value="ECO:0007669"/>
    <property type="project" value="TreeGrafter"/>
</dbReference>
<dbReference type="Proteomes" id="UP001431783">
    <property type="component" value="Unassembled WGS sequence"/>
</dbReference>
<dbReference type="EMBL" id="JARQZJ010000132">
    <property type="protein sequence ID" value="KAK9892104.1"/>
    <property type="molecule type" value="Genomic_DNA"/>
</dbReference>
<dbReference type="AlphaFoldDB" id="A0AAW1VF98"/>
<dbReference type="InterPro" id="IPR029058">
    <property type="entry name" value="AB_hydrolase_fold"/>
</dbReference>
<dbReference type="PANTHER" id="PTHR11610">
    <property type="entry name" value="LIPASE"/>
    <property type="match status" value="1"/>
</dbReference>
<dbReference type="GO" id="GO:0016298">
    <property type="term" value="F:lipase activity"/>
    <property type="evidence" value="ECO:0007669"/>
    <property type="project" value="InterPro"/>
</dbReference>
<feature type="domain" description="Lipase" evidence="6">
    <location>
        <begin position="63"/>
        <end position="286"/>
    </location>
</feature>
<keyword evidence="8" id="KW-1185">Reference proteome</keyword>
<comment type="similarity">
    <text evidence="2 4">Belongs to the AB hydrolase superfamily. Lipase family.</text>
</comment>
<accession>A0AAW1VF98</accession>
<evidence type="ECO:0000313" key="8">
    <source>
        <dbReference type="Proteomes" id="UP001431783"/>
    </source>
</evidence>
<reference evidence="7 8" key="1">
    <citation type="submission" date="2023-03" db="EMBL/GenBank/DDBJ databases">
        <title>Genome insight into feeding habits of ladybird beetles.</title>
        <authorList>
            <person name="Li H.-S."/>
            <person name="Huang Y.-H."/>
            <person name="Pang H."/>
        </authorList>
    </citation>
    <scope>NUCLEOTIDE SEQUENCE [LARGE SCALE GENOMIC DNA]</scope>
    <source>
        <strain evidence="7">SYSU_2023b</strain>
        <tissue evidence="7">Whole body</tissue>
    </source>
</reference>
<gene>
    <name evidence="7" type="ORF">WA026_018307</name>
</gene>
<evidence type="ECO:0000256" key="3">
    <source>
        <dbReference type="ARBA" id="ARBA00022525"/>
    </source>
</evidence>
<sequence length="331" mass="37537">MKFLLQFLPLGLLFFVECEYIIDVDEPTTTTPNTPTTTTEMNTKIIPPVHPDEVTFFHFTSKFFTQRYRLLNPNKTETFSHMFGKITYTPKISYAHVVIVDWKKPASYHFNVTVKTGEVVGTMMVDLVSKIYTSNDKPKEITFVGNSLGGQLVALAAKLFYKTTGKKISRIISLDPVGYPFNISAPDRRLTADDAENVVVVHTDAIVGVGNKPIGTIDFYLNGGTTQPGCLPVPPYNVHIRLPAAGEPFWCHHVRVNFYLVEAIRAPEHFLAKKCRDYESYKRGDCEDEVVSLGDLETTRRGTFWVDTTAEPPYYKRRIDTIQEQKHPMKS</sequence>
<evidence type="ECO:0000256" key="4">
    <source>
        <dbReference type="RuleBase" id="RU004262"/>
    </source>
</evidence>
<dbReference type="GO" id="GO:0016042">
    <property type="term" value="P:lipid catabolic process"/>
    <property type="evidence" value="ECO:0007669"/>
    <property type="project" value="TreeGrafter"/>
</dbReference>
<comment type="subcellular location">
    <subcellularLocation>
        <location evidence="1">Secreted</location>
    </subcellularLocation>
</comment>